<evidence type="ECO:0000259" key="4">
    <source>
        <dbReference type="PROSITE" id="PS50995"/>
    </source>
</evidence>
<name>A0A0R2NJW3_9LACO</name>
<proteinExistence type="predicted"/>
<keyword evidence="6" id="KW-1185">Reference proteome</keyword>
<dbReference type="SMART" id="SM00347">
    <property type="entry name" value="HTH_MARR"/>
    <property type="match status" value="1"/>
</dbReference>
<keyword evidence="2" id="KW-0238">DNA-binding</keyword>
<evidence type="ECO:0000313" key="6">
    <source>
        <dbReference type="Proteomes" id="UP000051249"/>
    </source>
</evidence>
<evidence type="ECO:0000256" key="2">
    <source>
        <dbReference type="ARBA" id="ARBA00023125"/>
    </source>
</evidence>
<gene>
    <name evidence="5" type="ORF">IV88_GL000953</name>
</gene>
<dbReference type="GO" id="GO:0003700">
    <property type="term" value="F:DNA-binding transcription factor activity"/>
    <property type="evidence" value="ECO:0007669"/>
    <property type="project" value="InterPro"/>
</dbReference>
<evidence type="ECO:0000256" key="1">
    <source>
        <dbReference type="ARBA" id="ARBA00023015"/>
    </source>
</evidence>
<feature type="domain" description="HTH marR-type" evidence="4">
    <location>
        <begin position="9"/>
        <end position="143"/>
    </location>
</feature>
<keyword evidence="3" id="KW-0804">Transcription</keyword>
<keyword evidence="1" id="KW-0805">Transcription regulation</keyword>
<comment type="caution">
    <text evidence="5">The sequence shown here is derived from an EMBL/GenBank/DDBJ whole genome shotgun (WGS) entry which is preliminary data.</text>
</comment>
<dbReference type="Proteomes" id="UP000051249">
    <property type="component" value="Unassembled WGS sequence"/>
</dbReference>
<dbReference type="PROSITE" id="PS01117">
    <property type="entry name" value="HTH_MARR_1"/>
    <property type="match status" value="1"/>
</dbReference>
<dbReference type="InterPro" id="IPR036388">
    <property type="entry name" value="WH-like_DNA-bd_sf"/>
</dbReference>
<dbReference type="PRINTS" id="PR00598">
    <property type="entry name" value="HTHMARR"/>
</dbReference>
<protein>
    <recommendedName>
        <fullName evidence="4">HTH marR-type domain-containing protein</fullName>
    </recommendedName>
</protein>
<dbReference type="Gene3D" id="1.10.10.10">
    <property type="entry name" value="Winged helix-like DNA-binding domain superfamily/Winged helix DNA-binding domain"/>
    <property type="match status" value="1"/>
</dbReference>
<dbReference type="GO" id="GO:0003677">
    <property type="term" value="F:DNA binding"/>
    <property type="evidence" value="ECO:0007669"/>
    <property type="project" value="UniProtKB-KW"/>
</dbReference>
<dbReference type="InterPro" id="IPR000835">
    <property type="entry name" value="HTH_MarR-typ"/>
</dbReference>
<organism evidence="5 6">
    <name type="scientific">Pediococcus argentinicus</name>
    <dbReference type="NCBI Taxonomy" id="480391"/>
    <lineage>
        <taxon>Bacteria</taxon>
        <taxon>Bacillati</taxon>
        <taxon>Bacillota</taxon>
        <taxon>Bacilli</taxon>
        <taxon>Lactobacillales</taxon>
        <taxon>Lactobacillaceae</taxon>
        <taxon>Pediococcus</taxon>
    </lineage>
</organism>
<evidence type="ECO:0000313" key="5">
    <source>
        <dbReference type="EMBL" id="KRO26039.1"/>
    </source>
</evidence>
<dbReference type="AlphaFoldDB" id="A0A0R2NJW3"/>
<evidence type="ECO:0000256" key="3">
    <source>
        <dbReference type="ARBA" id="ARBA00023163"/>
    </source>
</evidence>
<dbReference type="InterPro" id="IPR036390">
    <property type="entry name" value="WH_DNA-bd_sf"/>
</dbReference>
<dbReference type="SUPFAM" id="SSF46785">
    <property type="entry name" value="Winged helix' DNA-binding domain"/>
    <property type="match status" value="1"/>
</dbReference>
<dbReference type="RefSeq" id="WP_057797917.1">
    <property type="nucleotide sequence ID" value="NZ_BJZZ01000003.1"/>
</dbReference>
<dbReference type="OrthoDB" id="2249507at2"/>
<dbReference type="InterPro" id="IPR023187">
    <property type="entry name" value="Tscrpt_reg_MarR-type_CS"/>
</dbReference>
<dbReference type="PROSITE" id="PS50995">
    <property type="entry name" value="HTH_MARR_2"/>
    <property type="match status" value="1"/>
</dbReference>
<dbReference type="Pfam" id="PF12802">
    <property type="entry name" value="MarR_2"/>
    <property type="match status" value="1"/>
</dbReference>
<accession>A0A0R2NJW3</accession>
<dbReference type="PANTHER" id="PTHR42756">
    <property type="entry name" value="TRANSCRIPTIONAL REGULATOR, MARR"/>
    <property type="match status" value="1"/>
</dbReference>
<sequence>MTLSKPNEVDALVSNLNIVARRAQMKLDEALRPLGLTSSNYYFILKISGSKELSQEQLMKNLFLNQSNITRRLDQLIAKGLVQKEHSPKDGRTWIITLTSAGQEIVTELTKIIEDYNEQLFTNLDVSQSELLNIFEQLNDNLER</sequence>
<reference evidence="5 6" key="1">
    <citation type="journal article" date="2015" name="Genome Announc.">
        <title>Expanding the biotechnology potential of lactobacilli through comparative genomics of 213 strains and associated genera.</title>
        <authorList>
            <person name="Sun Z."/>
            <person name="Harris H.M."/>
            <person name="McCann A."/>
            <person name="Guo C."/>
            <person name="Argimon S."/>
            <person name="Zhang W."/>
            <person name="Yang X."/>
            <person name="Jeffery I.B."/>
            <person name="Cooney J.C."/>
            <person name="Kagawa T.F."/>
            <person name="Liu W."/>
            <person name="Song Y."/>
            <person name="Salvetti E."/>
            <person name="Wrobel A."/>
            <person name="Rasinkangas P."/>
            <person name="Parkhill J."/>
            <person name="Rea M.C."/>
            <person name="O'Sullivan O."/>
            <person name="Ritari J."/>
            <person name="Douillard F.P."/>
            <person name="Paul Ross R."/>
            <person name="Yang R."/>
            <person name="Briner A.E."/>
            <person name="Felis G.E."/>
            <person name="de Vos W.M."/>
            <person name="Barrangou R."/>
            <person name="Klaenhammer T.R."/>
            <person name="Caufield P.W."/>
            <person name="Cui Y."/>
            <person name="Zhang H."/>
            <person name="O'Toole P.W."/>
        </authorList>
    </citation>
    <scope>NUCLEOTIDE SEQUENCE [LARGE SCALE GENOMIC DNA]</scope>
    <source>
        <strain evidence="5 6">DSM 23026</strain>
    </source>
</reference>
<dbReference type="EMBL" id="JQCQ01000003">
    <property type="protein sequence ID" value="KRO26039.1"/>
    <property type="molecule type" value="Genomic_DNA"/>
</dbReference>
<dbReference type="PANTHER" id="PTHR42756:SF1">
    <property type="entry name" value="TRANSCRIPTIONAL REPRESSOR OF EMRAB OPERON"/>
    <property type="match status" value="1"/>
</dbReference>